<dbReference type="Pfam" id="PF02130">
    <property type="entry name" value="YbeY"/>
    <property type="match status" value="1"/>
</dbReference>
<feature type="binding site" evidence="7">
    <location>
        <position position="141"/>
    </location>
    <ligand>
        <name>Zn(2+)</name>
        <dbReference type="ChEBI" id="CHEBI:29105"/>
        <note>catalytic</note>
    </ligand>
</feature>
<dbReference type="GO" id="GO:0005737">
    <property type="term" value="C:cytoplasm"/>
    <property type="evidence" value="ECO:0007669"/>
    <property type="project" value="UniProtKB-SubCell"/>
</dbReference>
<keyword evidence="7" id="KW-0698">rRNA processing</keyword>
<keyword evidence="4 7" id="KW-0255">Endonuclease</keyword>
<dbReference type="RefSeq" id="WP_090113967.1">
    <property type="nucleotide sequence ID" value="NZ_FNAT01000007.1"/>
</dbReference>
<dbReference type="EMBL" id="FNAT01000007">
    <property type="protein sequence ID" value="SDF10602.1"/>
    <property type="molecule type" value="Genomic_DNA"/>
</dbReference>
<keyword evidence="5 7" id="KW-0378">Hydrolase</keyword>
<evidence type="ECO:0000256" key="6">
    <source>
        <dbReference type="ARBA" id="ARBA00022833"/>
    </source>
</evidence>
<comment type="cofactor">
    <cofactor evidence="7">
        <name>Zn(2+)</name>
        <dbReference type="ChEBI" id="CHEBI:29105"/>
    </cofactor>
    <text evidence="7">Binds 1 zinc ion.</text>
</comment>
<evidence type="ECO:0000313" key="9">
    <source>
        <dbReference type="EMBL" id="SDF10602.1"/>
    </source>
</evidence>
<dbReference type="HAMAP" id="MF_00009">
    <property type="entry name" value="Endoribonucl_YbeY"/>
    <property type="match status" value="1"/>
</dbReference>
<dbReference type="GO" id="GO:0004222">
    <property type="term" value="F:metalloendopeptidase activity"/>
    <property type="evidence" value="ECO:0007669"/>
    <property type="project" value="InterPro"/>
</dbReference>
<keyword evidence="2 7" id="KW-0540">Nuclease</keyword>
<dbReference type="PANTHER" id="PTHR46986:SF1">
    <property type="entry name" value="ENDORIBONUCLEASE YBEY, CHLOROPLASTIC"/>
    <property type="match status" value="1"/>
</dbReference>
<gene>
    <name evidence="7" type="primary">ybeY</name>
    <name evidence="9" type="ORF">SAMN04488567_3417</name>
</gene>
<dbReference type="GO" id="GO:0006364">
    <property type="term" value="P:rRNA processing"/>
    <property type="evidence" value="ECO:0007669"/>
    <property type="project" value="UniProtKB-UniRule"/>
</dbReference>
<evidence type="ECO:0000256" key="7">
    <source>
        <dbReference type="HAMAP-Rule" id="MF_00009"/>
    </source>
</evidence>
<dbReference type="PANTHER" id="PTHR46986">
    <property type="entry name" value="ENDORIBONUCLEASE YBEY, CHLOROPLASTIC"/>
    <property type="match status" value="1"/>
</dbReference>
<evidence type="ECO:0000256" key="1">
    <source>
        <dbReference type="ARBA" id="ARBA00010875"/>
    </source>
</evidence>
<dbReference type="SUPFAM" id="SSF55486">
    <property type="entry name" value="Metalloproteases ('zincins'), catalytic domain"/>
    <property type="match status" value="1"/>
</dbReference>
<accession>A0A1G7ID30</accession>
<keyword evidence="6 7" id="KW-0862">Zinc</keyword>
<proteinExistence type="inferred from homology"/>
<evidence type="ECO:0000256" key="3">
    <source>
        <dbReference type="ARBA" id="ARBA00022723"/>
    </source>
</evidence>
<dbReference type="STRING" id="521013.SAMN04488567_3417"/>
<sequence>MAPRKPVRPPLVDCLIEDHRWEAAGLEALAEAACAAALQRLDLGPEGFEISLLGCSDTRIAELNADFRGKPKPTNVLSWPSDERGAARDGAWPAPPEHDRFGPTELGDVAIAYETCAREAVEAGRRMQDHVTHLLVHGTLHLLGFDHERDGDAALMERLETEILGKMGIADPYAGDLTTVPEGEDGRRD</sequence>
<keyword evidence="7" id="KW-0690">Ribosome biogenesis</keyword>
<comment type="subcellular location">
    <subcellularLocation>
        <location evidence="7">Cytoplasm</location>
    </subcellularLocation>
</comment>
<dbReference type="EC" id="3.1.-.-" evidence="7"/>
<comment type="similarity">
    <text evidence="1 7">Belongs to the endoribonuclease YbeY family.</text>
</comment>
<dbReference type="PROSITE" id="PS01306">
    <property type="entry name" value="UPF0054"/>
    <property type="match status" value="1"/>
</dbReference>
<feature type="region of interest" description="Disordered" evidence="8">
    <location>
        <begin position="74"/>
        <end position="98"/>
    </location>
</feature>
<dbReference type="AlphaFoldDB" id="A0A1G7ID30"/>
<evidence type="ECO:0000256" key="2">
    <source>
        <dbReference type="ARBA" id="ARBA00022722"/>
    </source>
</evidence>
<dbReference type="InterPro" id="IPR020549">
    <property type="entry name" value="YbeY_CS"/>
</dbReference>
<comment type="function">
    <text evidence="7">Single strand-specific metallo-endoribonuclease involved in late-stage 70S ribosome quality control and in maturation of the 3' terminus of the 16S rRNA.</text>
</comment>
<feature type="binding site" evidence="7">
    <location>
        <position position="147"/>
    </location>
    <ligand>
        <name>Zn(2+)</name>
        <dbReference type="ChEBI" id="CHEBI:29105"/>
        <note>catalytic</note>
    </ligand>
</feature>
<dbReference type="GO" id="GO:0008270">
    <property type="term" value="F:zinc ion binding"/>
    <property type="evidence" value="ECO:0007669"/>
    <property type="project" value="UniProtKB-UniRule"/>
</dbReference>
<organism evidence="9 10">
    <name type="scientific">Limimaricola pyoseonensis</name>
    <dbReference type="NCBI Taxonomy" id="521013"/>
    <lineage>
        <taxon>Bacteria</taxon>
        <taxon>Pseudomonadati</taxon>
        <taxon>Pseudomonadota</taxon>
        <taxon>Alphaproteobacteria</taxon>
        <taxon>Rhodobacterales</taxon>
        <taxon>Paracoccaceae</taxon>
        <taxon>Limimaricola</taxon>
    </lineage>
</organism>
<evidence type="ECO:0000256" key="8">
    <source>
        <dbReference type="SAM" id="MobiDB-lite"/>
    </source>
</evidence>
<keyword evidence="7" id="KW-0963">Cytoplasm</keyword>
<keyword evidence="10" id="KW-1185">Reference proteome</keyword>
<dbReference type="Gene3D" id="3.40.390.30">
    <property type="entry name" value="Metalloproteases ('zincins'), catalytic domain"/>
    <property type="match status" value="1"/>
</dbReference>
<name>A0A1G7ID30_9RHOB</name>
<reference evidence="10" key="1">
    <citation type="submission" date="2016-10" db="EMBL/GenBank/DDBJ databases">
        <authorList>
            <person name="Varghese N."/>
            <person name="Submissions S."/>
        </authorList>
    </citation>
    <scope>NUCLEOTIDE SEQUENCE [LARGE SCALE GENOMIC DNA]</scope>
    <source>
        <strain evidence="10">DSM 21424</strain>
    </source>
</reference>
<keyword evidence="3 7" id="KW-0479">Metal-binding</keyword>
<protein>
    <recommendedName>
        <fullName evidence="7">Endoribonuclease YbeY</fullName>
        <ecNumber evidence="7">3.1.-.-</ecNumber>
    </recommendedName>
</protein>
<feature type="binding site" evidence="7">
    <location>
        <position position="137"/>
    </location>
    <ligand>
        <name>Zn(2+)</name>
        <dbReference type="ChEBI" id="CHEBI:29105"/>
        <note>catalytic</note>
    </ligand>
</feature>
<dbReference type="NCBIfam" id="TIGR00043">
    <property type="entry name" value="rRNA maturation RNase YbeY"/>
    <property type="match status" value="1"/>
</dbReference>
<dbReference type="InterPro" id="IPR023091">
    <property type="entry name" value="MetalPrtase_cat_dom_sf_prd"/>
</dbReference>
<dbReference type="OrthoDB" id="9807740at2"/>
<dbReference type="GO" id="GO:0004521">
    <property type="term" value="F:RNA endonuclease activity"/>
    <property type="evidence" value="ECO:0007669"/>
    <property type="project" value="UniProtKB-UniRule"/>
</dbReference>
<evidence type="ECO:0000313" key="10">
    <source>
        <dbReference type="Proteomes" id="UP000198922"/>
    </source>
</evidence>
<dbReference type="Proteomes" id="UP000198922">
    <property type="component" value="Unassembled WGS sequence"/>
</dbReference>
<dbReference type="InterPro" id="IPR002036">
    <property type="entry name" value="YbeY"/>
</dbReference>
<evidence type="ECO:0000256" key="4">
    <source>
        <dbReference type="ARBA" id="ARBA00022759"/>
    </source>
</evidence>
<evidence type="ECO:0000256" key="5">
    <source>
        <dbReference type="ARBA" id="ARBA00022801"/>
    </source>
</evidence>